<evidence type="ECO:0000313" key="3">
    <source>
        <dbReference type="Proteomes" id="UP001642540"/>
    </source>
</evidence>
<feature type="compositionally biased region" description="Acidic residues" evidence="1">
    <location>
        <begin position="350"/>
        <end position="360"/>
    </location>
</feature>
<protein>
    <submittedName>
        <fullName evidence="2">Uncharacterized protein</fullName>
    </submittedName>
</protein>
<proteinExistence type="predicted"/>
<dbReference type="Proteomes" id="UP001642540">
    <property type="component" value="Unassembled WGS sequence"/>
</dbReference>
<feature type="region of interest" description="Disordered" evidence="1">
    <location>
        <begin position="332"/>
        <end position="364"/>
    </location>
</feature>
<keyword evidence="3" id="KW-1185">Reference proteome</keyword>
<feature type="region of interest" description="Disordered" evidence="1">
    <location>
        <begin position="558"/>
        <end position="580"/>
    </location>
</feature>
<gene>
    <name evidence="2" type="ORF">ODALV1_LOCUS28416</name>
</gene>
<comment type="caution">
    <text evidence="2">The sequence shown here is derived from an EMBL/GenBank/DDBJ whole genome shotgun (WGS) entry which is preliminary data.</text>
</comment>
<sequence>MKRTGSCNRKIPLAVRKSSLYGIKNPGNKDFVQCGPFSSIYAPGGEAANMLGVCSTGEKLNFNWLLASTPFTDVVIRLQRGRRLSASNRLSRVLNPHPSDPKYALTTCLSFAIFKLFDSKQNCFHLLPNAIQVGTNAFINRYGNDLRHTPLWIPFEMNKLERINVVRDDFPLAWGSVLKSANGVSINENWMLENDVVNAIKRWEERFKTEDEQELKTLKEMGELEADQNLLLHKMQQKNLELQIIRKKKERARHMLDMFKSEIKIGQKSSMPHAMPSTSSPCLNGKEDTQHKPINGENDSNVDNSIIEDIESNQIIETLSMKYRNRDEDLVNLSAIPDPGPQQSLLDEHSPDDDDNDASEIDSSTDALPYQHNVVLTNLEISKQVMLTWYSICPSREEVTFCCNFLIYAASHHPLFNGTECLRTFSVGIVQQVKSAWMGTLHITCPTLETAEQVLSLIKDSYDKEVMEQEQNKEEADRNMLNILFANGIVFQQGYVGFPNSLAIVTCDSYVSDFNSAISNPYEKPESVNLLHQQQQLQQQQDIIQEPTVEFEVEDDDITTDSVSDSNATTKDQVVHESLQNEESESLELRKYASGGNNEKKDKERLFCLKNQITPLTSTLSSSNTNELNEYHEEELFQEVKSCYQHIMNVAMMEQDEVDLTWIFITQSKEDLVTCLDGLTRAAFQHPIYKGNKTLQGLCKLIIVKSCKYGWSGIWNNSVGQEVLNAIVTLYKQASPNLEYYLGVNAERIKQVFLAGHVFQRGFLPSRSIM</sequence>
<feature type="region of interest" description="Disordered" evidence="1">
    <location>
        <begin position="267"/>
        <end position="305"/>
    </location>
</feature>
<organism evidence="2 3">
    <name type="scientific">Orchesella dallaii</name>
    <dbReference type="NCBI Taxonomy" id="48710"/>
    <lineage>
        <taxon>Eukaryota</taxon>
        <taxon>Metazoa</taxon>
        <taxon>Ecdysozoa</taxon>
        <taxon>Arthropoda</taxon>
        <taxon>Hexapoda</taxon>
        <taxon>Collembola</taxon>
        <taxon>Entomobryomorpha</taxon>
        <taxon>Entomobryoidea</taxon>
        <taxon>Orchesellidae</taxon>
        <taxon>Orchesellinae</taxon>
        <taxon>Orchesella</taxon>
    </lineage>
</organism>
<reference evidence="2 3" key="1">
    <citation type="submission" date="2024-08" db="EMBL/GenBank/DDBJ databases">
        <authorList>
            <person name="Cucini C."/>
            <person name="Frati F."/>
        </authorList>
    </citation>
    <scope>NUCLEOTIDE SEQUENCE [LARGE SCALE GENOMIC DNA]</scope>
</reference>
<evidence type="ECO:0000313" key="2">
    <source>
        <dbReference type="EMBL" id="CAL8140777.1"/>
    </source>
</evidence>
<name>A0ABP1S0P8_9HEXA</name>
<evidence type="ECO:0000256" key="1">
    <source>
        <dbReference type="SAM" id="MobiDB-lite"/>
    </source>
</evidence>
<accession>A0ABP1S0P8</accession>
<dbReference type="EMBL" id="CAXLJM020000141">
    <property type="protein sequence ID" value="CAL8140777.1"/>
    <property type="molecule type" value="Genomic_DNA"/>
</dbReference>